<dbReference type="PROSITE" id="PS51155">
    <property type="entry name" value="CHIT_BIND_RR_2"/>
    <property type="match status" value="1"/>
</dbReference>
<dbReference type="AlphaFoldDB" id="A0A6J1LMD9"/>
<evidence type="ECO:0000256" key="3">
    <source>
        <dbReference type="SAM" id="SignalP"/>
    </source>
</evidence>
<evidence type="ECO:0000313" key="5">
    <source>
        <dbReference type="RefSeq" id="XP_023167819.1"/>
    </source>
</evidence>
<dbReference type="GeneID" id="111597387"/>
<proteinExistence type="predicted"/>
<keyword evidence="4" id="KW-1185">Reference proteome</keyword>
<reference evidence="5" key="1">
    <citation type="submission" date="2025-08" db="UniProtKB">
        <authorList>
            <consortium name="RefSeq"/>
        </authorList>
    </citation>
    <scope>IDENTIFICATION</scope>
    <source>
        <strain evidence="5">15085-1641.00</strain>
        <tissue evidence="5">Whole body</tissue>
    </source>
</reference>
<dbReference type="GO" id="GO:0008010">
    <property type="term" value="F:structural constituent of chitin-based larval cuticle"/>
    <property type="evidence" value="ECO:0007669"/>
    <property type="project" value="TreeGrafter"/>
</dbReference>
<dbReference type="Pfam" id="PF00379">
    <property type="entry name" value="Chitin_bind_4"/>
    <property type="match status" value="1"/>
</dbReference>
<dbReference type="OrthoDB" id="6379191at2759"/>
<name>A0A6J1LMD9_DROHY</name>
<feature type="signal peptide" evidence="3">
    <location>
        <begin position="1"/>
        <end position="19"/>
    </location>
</feature>
<dbReference type="PRINTS" id="PR00947">
    <property type="entry name" value="CUTICLE"/>
</dbReference>
<dbReference type="RefSeq" id="XP_023167819.1">
    <property type="nucleotide sequence ID" value="XM_023312051.2"/>
</dbReference>
<dbReference type="InterPro" id="IPR050468">
    <property type="entry name" value="Cuticle_Struct_Prot"/>
</dbReference>
<dbReference type="PROSITE" id="PS00233">
    <property type="entry name" value="CHIT_BIND_RR_1"/>
    <property type="match status" value="1"/>
</dbReference>
<sequence length="123" mass="13087">MYILSIILVALCLVASCSAVDESGAVITNYRSEANPDGSYSYEYGTSNNIQAQETGVGGAYAAGSVQYTAPDGQPIQLAYTADENGYQPSGAHLPTPPPIPDYILRALAYIEAHPFARIQLKK</sequence>
<feature type="chain" id="PRO_5026986619" evidence="3">
    <location>
        <begin position="20"/>
        <end position="123"/>
    </location>
</feature>
<keyword evidence="1 2" id="KW-0193">Cuticle</keyword>
<evidence type="ECO:0000256" key="2">
    <source>
        <dbReference type="PROSITE-ProRule" id="PRU00497"/>
    </source>
</evidence>
<dbReference type="PANTHER" id="PTHR10380">
    <property type="entry name" value="CUTICLE PROTEIN"/>
    <property type="match status" value="1"/>
</dbReference>
<evidence type="ECO:0000256" key="1">
    <source>
        <dbReference type="ARBA" id="ARBA00022460"/>
    </source>
</evidence>
<protein>
    <submittedName>
        <fullName evidence="5">Larval cuticle protein LCP-17-like isoform X2</fullName>
    </submittedName>
</protein>
<dbReference type="PANTHER" id="PTHR10380:SF237">
    <property type="entry name" value="CUTICULAR PROTEIN 65AU, ISOFORM A-RELATED"/>
    <property type="match status" value="1"/>
</dbReference>
<evidence type="ECO:0000313" key="4">
    <source>
        <dbReference type="Proteomes" id="UP000504633"/>
    </source>
</evidence>
<keyword evidence="3" id="KW-0732">Signal</keyword>
<dbReference type="GO" id="GO:0062129">
    <property type="term" value="C:chitin-based extracellular matrix"/>
    <property type="evidence" value="ECO:0007669"/>
    <property type="project" value="TreeGrafter"/>
</dbReference>
<dbReference type="Proteomes" id="UP000504633">
    <property type="component" value="Unplaced"/>
</dbReference>
<organism evidence="4 5">
    <name type="scientific">Drosophila hydei</name>
    <name type="common">Fruit fly</name>
    <dbReference type="NCBI Taxonomy" id="7224"/>
    <lineage>
        <taxon>Eukaryota</taxon>
        <taxon>Metazoa</taxon>
        <taxon>Ecdysozoa</taxon>
        <taxon>Arthropoda</taxon>
        <taxon>Hexapoda</taxon>
        <taxon>Insecta</taxon>
        <taxon>Pterygota</taxon>
        <taxon>Neoptera</taxon>
        <taxon>Endopterygota</taxon>
        <taxon>Diptera</taxon>
        <taxon>Brachycera</taxon>
        <taxon>Muscomorpha</taxon>
        <taxon>Ephydroidea</taxon>
        <taxon>Drosophilidae</taxon>
        <taxon>Drosophila</taxon>
    </lineage>
</organism>
<accession>A0A6J1LMD9</accession>
<dbReference type="OMA" id="NLEYTAD"/>
<dbReference type="InterPro" id="IPR000618">
    <property type="entry name" value="Insect_cuticle"/>
</dbReference>
<gene>
    <name evidence="5" type="primary">LOC111597387</name>
</gene>
<dbReference type="InterPro" id="IPR031311">
    <property type="entry name" value="CHIT_BIND_RR_consensus"/>
</dbReference>